<feature type="site" description="Important for beta-aspartyl-AMP intermediate formation" evidence="10">
    <location>
        <position position="380"/>
    </location>
</feature>
<dbReference type="PANTHER" id="PTHR43284">
    <property type="entry name" value="ASPARAGINE SYNTHETASE (GLUTAMINE-HYDROLYZING)"/>
    <property type="match status" value="1"/>
</dbReference>
<dbReference type="CDD" id="cd01991">
    <property type="entry name" value="Asn_synthase_B_C"/>
    <property type="match status" value="1"/>
</dbReference>
<dbReference type="PIRSF" id="PIRSF001589">
    <property type="entry name" value="Asn_synthetase_glu-h"/>
    <property type="match status" value="1"/>
</dbReference>
<feature type="binding site" evidence="9">
    <location>
        <begin position="378"/>
        <end position="379"/>
    </location>
    <ligand>
        <name>ATP</name>
        <dbReference type="ChEBI" id="CHEBI:30616"/>
    </ligand>
</feature>
<reference evidence="12" key="1">
    <citation type="submission" date="2019-11" db="EMBL/GenBank/DDBJ databases">
        <title>Epiphytic Pseudomonas syringae from cherry orchards.</title>
        <authorList>
            <person name="Hulin M.T."/>
        </authorList>
    </citation>
    <scope>NUCLEOTIDE SEQUENCE</scope>
    <source>
        <strain evidence="12">PA-2-1F</strain>
    </source>
</reference>
<evidence type="ECO:0000256" key="2">
    <source>
        <dbReference type="ARBA" id="ARBA00005752"/>
    </source>
</evidence>
<keyword evidence="8" id="KW-0028">Amino-acid biosynthesis</keyword>
<dbReference type="InterPro" id="IPR006426">
    <property type="entry name" value="Asn_synth_AEB"/>
</dbReference>
<feature type="domain" description="Glutamine amidotransferase type-2" evidence="11">
    <location>
        <begin position="2"/>
        <end position="218"/>
    </location>
</feature>
<feature type="active site" description="For GATase activity" evidence="8">
    <location>
        <position position="2"/>
    </location>
</feature>
<dbReference type="InterPro" id="IPR029055">
    <property type="entry name" value="Ntn_hydrolases_N"/>
</dbReference>
<dbReference type="GO" id="GO:0004066">
    <property type="term" value="F:asparagine synthase (glutamine-hydrolyzing) activity"/>
    <property type="evidence" value="ECO:0007669"/>
    <property type="project" value="UniProtKB-EC"/>
</dbReference>
<keyword evidence="4 9" id="KW-0547">Nucleotide-binding</keyword>
<dbReference type="GO" id="GO:0005524">
    <property type="term" value="F:ATP binding"/>
    <property type="evidence" value="ECO:0007669"/>
    <property type="project" value="UniProtKB-KW"/>
</dbReference>
<dbReference type="CDD" id="cd00712">
    <property type="entry name" value="AsnB"/>
    <property type="match status" value="1"/>
</dbReference>
<dbReference type="PANTHER" id="PTHR43284:SF1">
    <property type="entry name" value="ASPARAGINE SYNTHETASE"/>
    <property type="match status" value="1"/>
</dbReference>
<dbReference type="Proteomes" id="UP000814126">
    <property type="component" value="Unassembled WGS sequence"/>
</dbReference>
<dbReference type="RefSeq" id="WP_236326495.1">
    <property type="nucleotide sequence ID" value="NZ_WJZX01000101.1"/>
</dbReference>
<evidence type="ECO:0000256" key="7">
    <source>
        <dbReference type="ARBA" id="ARBA00048741"/>
    </source>
</evidence>
<comment type="pathway">
    <text evidence="1">Amino-acid biosynthesis; L-asparagine biosynthesis; L-asparagine from L-aspartate (L-Gln route): step 1/1.</text>
</comment>
<evidence type="ECO:0000259" key="11">
    <source>
        <dbReference type="PROSITE" id="PS51278"/>
    </source>
</evidence>
<evidence type="ECO:0000256" key="4">
    <source>
        <dbReference type="ARBA" id="ARBA00022741"/>
    </source>
</evidence>
<dbReference type="GO" id="GO:0005829">
    <property type="term" value="C:cytosol"/>
    <property type="evidence" value="ECO:0007669"/>
    <property type="project" value="TreeGrafter"/>
</dbReference>
<dbReference type="InterPro" id="IPR017932">
    <property type="entry name" value="GATase_2_dom"/>
</dbReference>
<evidence type="ECO:0000313" key="13">
    <source>
        <dbReference type="Proteomes" id="UP000814126"/>
    </source>
</evidence>
<keyword evidence="12" id="KW-0436">Ligase</keyword>
<proteinExistence type="inferred from homology"/>
<dbReference type="NCBIfam" id="TIGR01536">
    <property type="entry name" value="asn_synth_AEB"/>
    <property type="match status" value="1"/>
</dbReference>
<dbReference type="Pfam" id="PF13522">
    <property type="entry name" value="GATase_6"/>
    <property type="match status" value="1"/>
</dbReference>
<keyword evidence="8" id="KW-0061">Asparagine biosynthesis</keyword>
<dbReference type="InterPro" id="IPR033738">
    <property type="entry name" value="AsnB_N"/>
</dbReference>
<protein>
    <recommendedName>
        <fullName evidence="3">asparagine synthase (glutamine-hydrolyzing)</fullName>
        <ecNumber evidence="3">6.3.5.4</ecNumber>
    </recommendedName>
</protein>
<evidence type="ECO:0000256" key="9">
    <source>
        <dbReference type="PIRSR" id="PIRSR001589-2"/>
    </source>
</evidence>
<feature type="binding site" evidence="9">
    <location>
        <position position="305"/>
    </location>
    <ligand>
        <name>ATP</name>
        <dbReference type="ChEBI" id="CHEBI:30616"/>
    </ligand>
</feature>
<evidence type="ECO:0000256" key="8">
    <source>
        <dbReference type="PIRSR" id="PIRSR001589-1"/>
    </source>
</evidence>
<dbReference type="InterPro" id="IPR014729">
    <property type="entry name" value="Rossmann-like_a/b/a_fold"/>
</dbReference>
<dbReference type="EMBL" id="WJZX01000101">
    <property type="protein sequence ID" value="MCF5657286.1"/>
    <property type="molecule type" value="Genomic_DNA"/>
</dbReference>
<dbReference type="SUPFAM" id="SSF56235">
    <property type="entry name" value="N-terminal nucleophile aminohydrolases (Ntn hydrolases)"/>
    <property type="match status" value="1"/>
</dbReference>
<evidence type="ECO:0000313" key="12">
    <source>
        <dbReference type="EMBL" id="MCF5657286.1"/>
    </source>
</evidence>
<keyword evidence="5 9" id="KW-0067">ATP-binding</keyword>
<dbReference type="Gene3D" id="3.40.50.620">
    <property type="entry name" value="HUPs"/>
    <property type="match status" value="1"/>
</dbReference>
<evidence type="ECO:0000256" key="6">
    <source>
        <dbReference type="ARBA" id="ARBA00022962"/>
    </source>
</evidence>
<comment type="caution">
    <text evidence="12">The sequence shown here is derived from an EMBL/GenBank/DDBJ whole genome shotgun (WGS) entry which is preliminary data.</text>
</comment>
<dbReference type="AlphaFoldDB" id="A0AAP2WLC2"/>
<dbReference type="EC" id="6.3.5.4" evidence="3"/>
<dbReference type="Pfam" id="PF00733">
    <property type="entry name" value="Asn_synthase"/>
    <property type="match status" value="1"/>
</dbReference>
<gene>
    <name evidence="12" type="primary">asnB</name>
    <name evidence="12" type="ORF">GIV46_19945</name>
</gene>
<evidence type="ECO:0000256" key="3">
    <source>
        <dbReference type="ARBA" id="ARBA00012737"/>
    </source>
</evidence>
<dbReference type="Gene3D" id="3.60.20.10">
    <property type="entry name" value="Glutamine Phosphoribosylpyrophosphate, subunit 1, domain 1"/>
    <property type="match status" value="1"/>
</dbReference>
<name>A0AAP2WLC2_9PSED</name>
<evidence type="ECO:0000256" key="10">
    <source>
        <dbReference type="PIRSR" id="PIRSR001589-3"/>
    </source>
</evidence>
<evidence type="ECO:0000256" key="1">
    <source>
        <dbReference type="ARBA" id="ARBA00005187"/>
    </source>
</evidence>
<dbReference type="SUPFAM" id="SSF52402">
    <property type="entry name" value="Adenine nucleotide alpha hydrolases-like"/>
    <property type="match status" value="1"/>
</dbReference>
<feature type="binding site" evidence="9">
    <location>
        <position position="104"/>
    </location>
    <ligand>
        <name>L-glutamine</name>
        <dbReference type="ChEBI" id="CHEBI:58359"/>
    </ligand>
</feature>
<sequence length="651" mass="72481">MCGLSGIFSSRNTELEAVVRLMNTSLIHRGPDDSGVWIDGNVGIALGHRRLAIVDLSEAGHQPMHSNCGRFVIVFNGEIYNHAELRQALHDDGLISTGLKGHSDTEVLLAGLASWGVEKTLNASVGMFAFALWDRQEQVLTLGRDRMGEKPLYYGWQDDILLFGSELKAIKAFPAFRAEIDRNALTLLLRHNCIPAPYSIYKGIAKLQSGHYVVLPLTDLSAAKAAIPQPYWRLNDAVAKGLADPFTGSPETATDLLEAQLRSSIGQQMLADVPVGAFLSGGVDSSAVVALMQTQSTQAVRTFTIGFDEGGFDEAVHAKAVSRHLDTQHTELYVRPQDAAAVIPRLSSMYCEPFSDSSQIPTFLVSQLAGQELKVVLSGDGGDELFGGYNRYLSAKKIWSKMQHVPSFARQASASLLRSVSPTTWDSLFNLAKPLLPSRFHVSGPGDKAHKLANVLKLADGHEFYLQLNSHWSDPASVVIGGEEPPTMFTDASRWPKTDSFEHWMMAMDAQTYMSDDIMVKLDRASMAASIEGRVPMLDHRVVELAWRMPLDLKIRNGQGKWLLRQVLYRHVPKELIERPKQGFGIPLGEWLRGSLREWAESLLDEARLVRDGYFRPEPIRKMWSEHLQGRGNWQSHLWTILMFQAWLDEQ</sequence>
<comment type="similarity">
    <text evidence="2">Belongs to the asparagine synthetase family.</text>
</comment>
<organism evidence="12 13">
    <name type="scientific">Pseudomonas poae</name>
    <dbReference type="NCBI Taxonomy" id="200451"/>
    <lineage>
        <taxon>Bacteria</taxon>
        <taxon>Pseudomonadati</taxon>
        <taxon>Pseudomonadota</taxon>
        <taxon>Gammaproteobacteria</taxon>
        <taxon>Pseudomonadales</taxon>
        <taxon>Pseudomonadaceae</taxon>
        <taxon>Pseudomonas</taxon>
    </lineage>
</organism>
<accession>A0AAP2WLC2</accession>
<evidence type="ECO:0000256" key="5">
    <source>
        <dbReference type="ARBA" id="ARBA00022840"/>
    </source>
</evidence>
<dbReference type="InterPro" id="IPR051786">
    <property type="entry name" value="ASN_synthetase/amidase"/>
</dbReference>
<dbReference type="GO" id="GO:0006529">
    <property type="term" value="P:asparagine biosynthetic process"/>
    <property type="evidence" value="ECO:0007669"/>
    <property type="project" value="UniProtKB-KW"/>
</dbReference>
<dbReference type="PROSITE" id="PS51278">
    <property type="entry name" value="GATASE_TYPE_2"/>
    <property type="match status" value="1"/>
</dbReference>
<keyword evidence="6 8" id="KW-0315">Glutamine amidotransferase</keyword>
<comment type="catalytic activity">
    <reaction evidence="7">
        <text>L-aspartate + L-glutamine + ATP + H2O = L-asparagine + L-glutamate + AMP + diphosphate + H(+)</text>
        <dbReference type="Rhea" id="RHEA:12228"/>
        <dbReference type="ChEBI" id="CHEBI:15377"/>
        <dbReference type="ChEBI" id="CHEBI:15378"/>
        <dbReference type="ChEBI" id="CHEBI:29985"/>
        <dbReference type="ChEBI" id="CHEBI:29991"/>
        <dbReference type="ChEBI" id="CHEBI:30616"/>
        <dbReference type="ChEBI" id="CHEBI:33019"/>
        <dbReference type="ChEBI" id="CHEBI:58048"/>
        <dbReference type="ChEBI" id="CHEBI:58359"/>
        <dbReference type="ChEBI" id="CHEBI:456215"/>
        <dbReference type="EC" id="6.3.5.4"/>
    </reaction>
</comment>
<dbReference type="InterPro" id="IPR001962">
    <property type="entry name" value="Asn_synthase"/>
</dbReference>